<feature type="compositionally biased region" description="Low complexity" evidence="1">
    <location>
        <begin position="63"/>
        <end position="92"/>
    </location>
</feature>
<proteinExistence type="predicted"/>
<dbReference type="GeneID" id="108016360"/>
<keyword evidence="3" id="KW-1185">Reference proteome</keyword>
<feature type="region of interest" description="Disordered" evidence="1">
    <location>
        <begin position="63"/>
        <end position="240"/>
    </location>
</feature>
<gene>
    <name evidence="4" type="primary">ImpE3</name>
</gene>
<evidence type="ECO:0000256" key="2">
    <source>
        <dbReference type="SAM" id="SignalP"/>
    </source>
</evidence>
<evidence type="ECO:0000313" key="3">
    <source>
        <dbReference type="Proteomes" id="UP001652628"/>
    </source>
</evidence>
<feature type="signal peptide" evidence="2">
    <location>
        <begin position="1"/>
        <end position="25"/>
    </location>
</feature>
<feature type="compositionally biased region" description="Low complexity" evidence="1">
    <location>
        <begin position="102"/>
        <end position="145"/>
    </location>
</feature>
<feature type="compositionally biased region" description="Low complexity" evidence="1">
    <location>
        <begin position="168"/>
        <end position="198"/>
    </location>
</feature>
<sequence>MRSGLTLCLLLVVLLVGHQVALVAPANLLTSYLPASMQALAYYIDLLQYEPLSSTTVEPPFSADDAVDSTTASARPSTPVPTRMRTTTTRRPGGTGALGSVWWQPPSWWETSSPPPVTTKSTTASARPSTPLPTRMSTTTTTRRPGGTGALGSVWWQAPSWWESSSQPPLSTESTTASAPPSTPVPTRMSTTTTTRRPNGTGAMGSGWQPPSWWLPPQRTSSTERPSSPPTLPHRPGIFAPASLPRRELEGYTLFEEIGDDADFDKLPLSLIRDIQSERHDFTNDVESLDNFLRLYDDNYGRAAFDVESAMDRWSTASIAGKKRVPPTKPYVDFLLVYDLLKRDAKAANLSKYEGYSEDLLEQLHELSQASSARQLHTLFQRMLDRGDVQRSDVVSRVQGIVKDLGNPKSATSKALAFIPSMQFLP</sequence>
<evidence type="ECO:0000313" key="4">
    <source>
        <dbReference type="RefSeq" id="XP_016938482.3"/>
    </source>
</evidence>
<accession>A0AB39ZLF9</accession>
<feature type="compositionally biased region" description="Low complexity" evidence="1">
    <location>
        <begin position="216"/>
        <end position="226"/>
    </location>
</feature>
<protein>
    <submittedName>
        <fullName evidence="4">Uncharacterized protein ImpE3</fullName>
    </submittedName>
</protein>
<evidence type="ECO:0000256" key="1">
    <source>
        <dbReference type="SAM" id="MobiDB-lite"/>
    </source>
</evidence>
<dbReference type="AlphaFoldDB" id="A0AB39ZLF9"/>
<keyword evidence="2" id="KW-0732">Signal</keyword>
<reference evidence="4" key="1">
    <citation type="submission" date="2025-08" db="UniProtKB">
        <authorList>
            <consortium name="RefSeq"/>
        </authorList>
    </citation>
    <scope>IDENTIFICATION</scope>
</reference>
<dbReference type="Proteomes" id="UP001652628">
    <property type="component" value="Chromosome 3"/>
</dbReference>
<dbReference type="RefSeq" id="XP_016938482.3">
    <property type="nucleotide sequence ID" value="XM_017082993.4"/>
</dbReference>
<organism evidence="3 4">
    <name type="scientific">Drosophila suzukii</name>
    <name type="common">Spotted-wing drosophila fruit fly</name>
    <dbReference type="NCBI Taxonomy" id="28584"/>
    <lineage>
        <taxon>Eukaryota</taxon>
        <taxon>Metazoa</taxon>
        <taxon>Ecdysozoa</taxon>
        <taxon>Arthropoda</taxon>
        <taxon>Hexapoda</taxon>
        <taxon>Insecta</taxon>
        <taxon>Pterygota</taxon>
        <taxon>Neoptera</taxon>
        <taxon>Endopterygota</taxon>
        <taxon>Diptera</taxon>
        <taxon>Brachycera</taxon>
        <taxon>Muscomorpha</taxon>
        <taxon>Ephydroidea</taxon>
        <taxon>Drosophilidae</taxon>
        <taxon>Drosophila</taxon>
        <taxon>Sophophora</taxon>
    </lineage>
</organism>
<name>A0AB39ZLF9_DROSZ</name>
<feature type="chain" id="PRO_5045980018" evidence="2">
    <location>
        <begin position="26"/>
        <end position="426"/>
    </location>
</feature>